<dbReference type="PRINTS" id="PR00080">
    <property type="entry name" value="SDRFAMILY"/>
</dbReference>
<evidence type="ECO:0000256" key="4">
    <source>
        <dbReference type="RuleBase" id="RU000363"/>
    </source>
</evidence>
<dbReference type="GO" id="GO:0006654">
    <property type="term" value="P:phosphatidic acid biosynthetic process"/>
    <property type="evidence" value="ECO:0007669"/>
    <property type="project" value="TreeGrafter"/>
</dbReference>
<dbReference type="GO" id="GO:0005811">
    <property type="term" value="C:lipid droplet"/>
    <property type="evidence" value="ECO:0007669"/>
    <property type="project" value="TreeGrafter"/>
</dbReference>
<dbReference type="InterPro" id="IPR020904">
    <property type="entry name" value="Sc_DH/Rdtase_CS"/>
</dbReference>
<keyword evidence="3" id="KW-0560">Oxidoreductase</keyword>
<dbReference type="Proteomes" id="UP000322873">
    <property type="component" value="Unassembled WGS sequence"/>
</dbReference>
<keyword evidence="2" id="KW-0521">NADP</keyword>
<comment type="caution">
    <text evidence="5">The sequence shown here is derived from an EMBL/GenBank/DDBJ whole genome shotgun (WGS) entry which is preliminary data.</text>
</comment>
<keyword evidence="6" id="KW-1185">Reference proteome</keyword>
<evidence type="ECO:0000256" key="1">
    <source>
        <dbReference type="ARBA" id="ARBA00006484"/>
    </source>
</evidence>
<dbReference type="FunFam" id="3.40.50.720:FF:000261">
    <property type="entry name" value="NADPH-dependent 1-acyldihydroxyacetone phosphate reductase"/>
    <property type="match status" value="1"/>
</dbReference>
<dbReference type="GO" id="GO:0019433">
    <property type="term" value="P:triglyceride catabolic process"/>
    <property type="evidence" value="ECO:0007669"/>
    <property type="project" value="TreeGrafter"/>
</dbReference>
<accession>A0A5M9JQM9</accession>
<evidence type="ECO:0008006" key="7">
    <source>
        <dbReference type="Google" id="ProtNLM"/>
    </source>
</evidence>
<dbReference type="InterPro" id="IPR036291">
    <property type="entry name" value="NAD(P)-bd_dom_sf"/>
</dbReference>
<comment type="similarity">
    <text evidence="1 4">Belongs to the short-chain dehydrogenases/reductases (SDR) family.</text>
</comment>
<dbReference type="OrthoDB" id="2102561at2759"/>
<evidence type="ECO:0000313" key="5">
    <source>
        <dbReference type="EMBL" id="KAA8570997.1"/>
    </source>
</evidence>
<evidence type="ECO:0000256" key="2">
    <source>
        <dbReference type="ARBA" id="ARBA00022857"/>
    </source>
</evidence>
<sequence>MSQKTVLITGCSEGGIGDALAQSFHRRGLRVFATARNILKIEHLKKLGLDTLPLDVTDATSIKAAVERVKLETGGTLDFLVNNSGAGYSMPLLDTEVSVAQKMFDVNLFAVIAVTQAFSPLLINSKGTIINIGSIAGLSPSYWQGYYNASKAAVNLITDQLRVELEPFGVKVILVITGVVKTKFFENQPSVKLPDNSLYAPARDIVEHAAAGNVLLANAEDPDVYANRVVENALKKHPQTHQLAGGNSYRVWFVATFLWHTIWDLIMPSQWNIGELKKRILAAKKTD</sequence>
<dbReference type="GO" id="GO:0000140">
    <property type="term" value="F:acylglycerone-phosphate reductase (NADP+) activity"/>
    <property type="evidence" value="ECO:0007669"/>
    <property type="project" value="TreeGrafter"/>
</dbReference>
<organism evidence="5 6">
    <name type="scientific">Monilinia fructicola</name>
    <name type="common">Brown rot fungus</name>
    <name type="synonym">Ciboria fructicola</name>
    <dbReference type="NCBI Taxonomy" id="38448"/>
    <lineage>
        <taxon>Eukaryota</taxon>
        <taxon>Fungi</taxon>
        <taxon>Dikarya</taxon>
        <taxon>Ascomycota</taxon>
        <taxon>Pezizomycotina</taxon>
        <taxon>Leotiomycetes</taxon>
        <taxon>Helotiales</taxon>
        <taxon>Sclerotiniaceae</taxon>
        <taxon>Monilinia</taxon>
    </lineage>
</organism>
<reference evidence="5 6" key="1">
    <citation type="submission" date="2019-06" db="EMBL/GenBank/DDBJ databases">
        <title>Genome Sequence of the Brown Rot Fungal Pathogen Monilinia fructicola.</title>
        <authorList>
            <person name="De Miccolis Angelini R.M."/>
            <person name="Landi L."/>
            <person name="Abate D."/>
            <person name="Pollastro S."/>
            <person name="Romanazzi G."/>
            <person name="Faretra F."/>
        </authorList>
    </citation>
    <scope>NUCLEOTIDE SEQUENCE [LARGE SCALE GENOMIC DNA]</scope>
    <source>
        <strain evidence="5 6">Mfrc123</strain>
    </source>
</reference>
<dbReference type="CDD" id="cd05374">
    <property type="entry name" value="17beta-HSD-like_SDR_c"/>
    <property type="match status" value="1"/>
</dbReference>
<evidence type="ECO:0000256" key="3">
    <source>
        <dbReference type="ARBA" id="ARBA00023002"/>
    </source>
</evidence>
<gene>
    <name evidence="5" type="ORF">EYC84_000367</name>
</gene>
<dbReference type="SUPFAM" id="SSF51735">
    <property type="entry name" value="NAD(P)-binding Rossmann-fold domains"/>
    <property type="match status" value="1"/>
</dbReference>
<dbReference type="AlphaFoldDB" id="A0A5M9JQM9"/>
<dbReference type="PANTHER" id="PTHR44169">
    <property type="entry name" value="NADPH-DEPENDENT 1-ACYLDIHYDROXYACETONE PHOSPHATE REDUCTASE"/>
    <property type="match status" value="1"/>
</dbReference>
<dbReference type="VEuPathDB" id="FungiDB:MFRU_028g00410"/>
<dbReference type="PANTHER" id="PTHR44169:SF3">
    <property type="entry name" value="SHORT-CHAIN DEHYDROGENASE SRDE"/>
    <property type="match status" value="1"/>
</dbReference>
<dbReference type="EMBL" id="VICG01000006">
    <property type="protein sequence ID" value="KAA8570997.1"/>
    <property type="molecule type" value="Genomic_DNA"/>
</dbReference>
<evidence type="ECO:0000313" key="6">
    <source>
        <dbReference type="Proteomes" id="UP000322873"/>
    </source>
</evidence>
<dbReference type="PRINTS" id="PR00081">
    <property type="entry name" value="GDHRDH"/>
</dbReference>
<protein>
    <recommendedName>
        <fullName evidence="7">NADPH-dependent 1-acyldihydroxyacetone phosphate reductase</fullName>
    </recommendedName>
</protein>
<dbReference type="Gene3D" id="3.40.50.720">
    <property type="entry name" value="NAD(P)-binding Rossmann-like Domain"/>
    <property type="match status" value="1"/>
</dbReference>
<name>A0A5M9JQM9_MONFR</name>
<dbReference type="InterPro" id="IPR002347">
    <property type="entry name" value="SDR_fam"/>
</dbReference>
<dbReference type="PROSITE" id="PS00061">
    <property type="entry name" value="ADH_SHORT"/>
    <property type="match status" value="1"/>
</dbReference>
<proteinExistence type="inferred from homology"/>
<dbReference type="GO" id="GO:0004806">
    <property type="term" value="F:triacylglycerol lipase activity"/>
    <property type="evidence" value="ECO:0007669"/>
    <property type="project" value="TreeGrafter"/>
</dbReference>
<dbReference type="Pfam" id="PF00106">
    <property type="entry name" value="adh_short"/>
    <property type="match status" value="1"/>
</dbReference>
<dbReference type="GO" id="GO:0005783">
    <property type="term" value="C:endoplasmic reticulum"/>
    <property type="evidence" value="ECO:0007669"/>
    <property type="project" value="TreeGrafter"/>
</dbReference>